<dbReference type="PANTHER" id="PTHR16043:SF1">
    <property type="entry name" value="DALR ANTICODON-BINDING DOMAIN-CONTAINING PROTEIN 3"/>
    <property type="match status" value="1"/>
</dbReference>
<evidence type="ECO:0000259" key="1">
    <source>
        <dbReference type="SMART" id="SM00836"/>
    </source>
</evidence>
<dbReference type="SMART" id="SM00836">
    <property type="entry name" value="DALR_1"/>
    <property type="match status" value="1"/>
</dbReference>
<organism evidence="2 3">
    <name type="scientific">Halcyon senegalensis</name>
    <dbReference type="NCBI Taxonomy" id="342381"/>
    <lineage>
        <taxon>Eukaryota</taxon>
        <taxon>Metazoa</taxon>
        <taxon>Chordata</taxon>
        <taxon>Craniata</taxon>
        <taxon>Vertebrata</taxon>
        <taxon>Euteleostomi</taxon>
        <taxon>Archelosauria</taxon>
        <taxon>Archosauria</taxon>
        <taxon>Dinosauria</taxon>
        <taxon>Saurischia</taxon>
        <taxon>Theropoda</taxon>
        <taxon>Coelurosauria</taxon>
        <taxon>Aves</taxon>
        <taxon>Neognathae</taxon>
        <taxon>Neoaves</taxon>
        <taxon>Telluraves</taxon>
        <taxon>Coraciimorphae</taxon>
        <taxon>Coraciiformes</taxon>
        <taxon>Alcedinidae</taxon>
        <taxon>Halcyon</taxon>
    </lineage>
</organism>
<dbReference type="GO" id="GO:0106217">
    <property type="term" value="P:tRNA C3-cytosine methylation"/>
    <property type="evidence" value="ECO:0007669"/>
    <property type="project" value="TreeGrafter"/>
</dbReference>
<dbReference type="AlphaFoldDB" id="A0A851YY68"/>
<evidence type="ECO:0000313" key="2">
    <source>
        <dbReference type="EMBL" id="NXD81703.1"/>
    </source>
</evidence>
<dbReference type="GO" id="GO:0004814">
    <property type="term" value="F:arginine-tRNA ligase activity"/>
    <property type="evidence" value="ECO:0007669"/>
    <property type="project" value="InterPro"/>
</dbReference>
<dbReference type="SUPFAM" id="SSF47323">
    <property type="entry name" value="Anticodon-binding domain of a subclass of class I aminoacyl-tRNA synthetases"/>
    <property type="match status" value="1"/>
</dbReference>
<evidence type="ECO:0000313" key="3">
    <source>
        <dbReference type="Proteomes" id="UP000648918"/>
    </source>
</evidence>
<dbReference type="OrthoDB" id="9990834at2759"/>
<reference evidence="2" key="1">
    <citation type="submission" date="2019-09" db="EMBL/GenBank/DDBJ databases">
        <title>Bird 10,000 Genomes (B10K) Project - Family phase.</title>
        <authorList>
            <person name="Zhang G."/>
        </authorList>
    </citation>
    <scope>NUCLEOTIDE SEQUENCE</scope>
    <source>
        <strain evidence="2">B10K-DU-024-03</strain>
        <tissue evidence="2">Muscle</tissue>
    </source>
</reference>
<dbReference type="GO" id="GO:0006420">
    <property type="term" value="P:arginyl-tRNA aminoacylation"/>
    <property type="evidence" value="ECO:0007669"/>
    <property type="project" value="InterPro"/>
</dbReference>
<keyword evidence="3" id="KW-1185">Reference proteome</keyword>
<dbReference type="InterPro" id="IPR008909">
    <property type="entry name" value="DALR_anticod-bd"/>
</dbReference>
<dbReference type="InterPro" id="IPR009080">
    <property type="entry name" value="tRNAsynth_Ia_anticodon-bd"/>
</dbReference>
<comment type="caution">
    <text evidence="2">The sequence shown here is derived from an EMBL/GenBank/DDBJ whole genome shotgun (WGS) entry which is preliminary data.</text>
</comment>
<proteinExistence type="predicted"/>
<protein>
    <submittedName>
        <fullName evidence="2">DALD3 protein</fullName>
    </submittedName>
</protein>
<feature type="non-terminal residue" evidence="2">
    <location>
        <position position="1"/>
    </location>
</feature>
<dbReference type="Pfam" id="PF05746">
    <property type="entry name" value="DALR_1"/>
    <property type="match status" value="1"/>
</dbReference>
<gene>
    <name evidence="2" type="primary">Dalrd3</name>
    <name evidence="2" type="ORF">HALSEN_R07546</name>
</gene>
<sequence>TGEGRPGVAATLRALNAALGRPAALWVKESGARNLRHRDFLAPRAALSAAFPGGQVPADAVAGVTSLGGPAVLSVQGCQETPAGLAVQLRRAEAFRRLLVVPPPGTAPAAGPQRGWVVLHCPALRGPAALRPGHLRPLLLADHLAQLLRAQGVGVRLVPNLAEEGSREVLRLLRVDWPSGSAGSALPDAVSALKQALGQSPCAAACEQGLGREALPEDVICKVYLKSFMEQQGLVGYDPNLDVLLVTERKLWALAELQQAVLQCTVSHPAVLLASHSRHGQGSCCSIVHVVSCEEEFQQQQMDLLWRILDPGAHTALQKHLVCGPVKVTNPSSPIGADQYFQLRKRQMYEASVMKYGELAQDEAWTEVIDALTVAAIRFELLSTAHRSQVTLDLEDSSISTKGTKSGAFVMYNCARLATLFDTFERAVERGTYPPLPPVSEVNFSCLREEASAEKGNAGNCAPSAPGEWLLLFNYLLPFPEVLQQAAQLPAPTKGIRITANTETVCKFLIQLSMDFSSYYNRVHILGEPFPHLFDQMFARLQLLRAVRDMFHSALATLHLPPLSQI</sequence>
<dbReference type="GO" id="GO:0005524">
    <property type="term" value="F:ATP binding"/>
    <property type="evidence" value="ECO:0007669"/>
    <property type="project" value="InterPro"/>
</dbReference>
<dbReference type="PANTHER" id="PTHR16043">
    <property type="entry name" value="DALRD3 PROTEIN"/>
    <property type="match status" value="1"/>
</dbReference>
<dbReference type="GO" id="GO:0000049">
    <property type="term" value="F:tRNA binding"/>
    <property type="evidence" value="ECO:0007669"/>
    <property type="project" value="TreeGrafter"/>
</dbReference>
<name>A0A851YY68_9AVES</name>
<feature type="non-terminal residue" evidence="2">
    <location>
        <position position="566"/>
    </location>
</feature>
<dbReference type="Proteomes" id="UP000648918">
    <property type="component" value="Unassembled WGS sequence"/>
</dbReference>
<dbReference type="EMBL" id="WBNJ01000176">
    <property type="protein sequence ID" value="NXD81703.1"/>
    <property type="molecule type" value="Genomic_DNA"/>
</dbReference>
<dbReference type="InterPro" id="IPR037380">
    <property type="entry name" value="DALRD3"/>
</dbReference>
<feature type="domain" description="DALR anticodon binding" evidence="1">
    <location>
        <begin position="410"/>
        <end position="566"/>
    </location>
</feature>
<accession>A0A851YY68</accession>
<dbReference type="Gene3D" id="1.10.730.10">
    <property type="entry name" value="Isoleucyl-tRNA Synthetase, Domain 1"/>
    <property type="match status" value="1"/>
</dbReference>